<evidence type="ECO:0000256" key="7">
    <source>
        <dbReference type="ARBA" id="ARBA00022840"/>
    </source>
</evidence>
<dbReference type="InterPro" id="IPR017441">
    <property type="entry name" value="Protein_kinase_ATP_BS"/>
</dbReference>
<dbReference type="Proteomes" id="UP000663834">
    <property type="component" value="Unassembled WGS sequence"/>
</dbReference>
<evidence type="ECO:0000256" key="8">
    <source>
        <dbReference type="ARBA" id="ARBA00022989"/>
    </source>
</evidence>
<proteinExistence type="inferred from homology"/>
<evidence type="ECO:0000256" key="14">
    <source>
        <dbReference type="RuleBase" id="RU000688"/>
    </source>
</evidence>
<feature type="transmembrane region" description="Helical" evidence="15">
    <location>
        <begin position="86"/>
        <end position="104"/>
    </location>
</feature>
<dbReference type="Pfam" id="PF00017">
    <property type="entry name" value="SH2"/>
    <property type="match status" value="1"/>
</dbReference>
<feature type="transmembrane region" description="Helical" evidence="15">
    <location>
        <begin position="125"/>
        <end position="146"/>
    </location>
</feature>
<dbReference type="CDD" id="cd14978">
    <property type="entry name" value="7tmA_FMRFamide_R-like"/>
    <property type="match status" value="1"/>
</dbReference>
<dbReference type="GO" id="GO:0016020">
    <property type="term" value="C:membrane"/>
    <property type="evidence" value="ECO:0007669"/>
    <property type="project" value="InterPro"/>
</dbReference>
<feature type="domain" description="Protein kinase" evidence="17">
    <location>
        <begin position="813"/>
        <end position="1072"/>
    </location>
</feature>
<dbReference type="SMART" id="SM00252">
    <property type="entry name" value="SH2"/>
    <property type="match status" value="1"/>
</dbReference>
<protein>
    <recommendedName>
        <fullName evidence="2">non-specific protein-tyrosine kinase</fullName>
        <ecNumber evidence="2">2.7.10.2</ecNumber>
    </recommendedName>
</protein>
<keyword evidence="4 14" id="KW-0812">Transmembrane</keyword>
<dbReference type="InterPro" id="IPR000276">
    <property type="entry name" value="GPCR_Rhodpsn"/>
</dbReference>
<dbReference type="Gene3D" id="1.20.1270.60">
    <property type="entry name" value="Arfaptin homology (AH) domain/BAR domain"/>
    <property type="match status" value="1"/>
</dbReference>
<evidence type="ECO:0000256" key="9">
    <source>
        <dbReference type="ARBA" id="ARBA00023136"/>
    </source>
</evidence>
<dbReference type="GO" id="GO:0004715">
    <property type="term" value="F:non-membrane spanning protein tyrosine kinase activity"/>
    <property type="evidence" value="ECO:0007669"/>
    <property type="project" value="UniProtKB-EC"/>
</dbReference>
<evidence type="ECO:0000256" key="10">
    <source>
        <dbReference type="ARBA" id="ARBA00023137"/>
    </source>
</evidence>
<sequence>MWPDLIRLGLVRIFYPCLMIFGTIGNILCLKILLRKRFRRQSTCQYLCILAVIDILFIYMRSARFLYRYIFHVDLRNTSLWMCRSFIFFSSTLSHLASWILVIVSFDRYFIMKNLFPCRYVGWRVIKSTCVLFIIVCLVNMHYSYIVGIDMKLRSPTVHKNRNASNETYHIITSFVCIAPLQYKKLFALYIPIFDLLSVAIIPSFLMIFTNIGIIRTTKHTGILLTFRKQKRNNRLTIMLLSVTLAFMLLTCPSVVYICINRFTSPTAASDTKLVVIDLLESLWYTKHALNFVLYTLSGQDFRREFRKLILCPKRTAPNTTRYQRRRQQQQQRKADNLILTNVYASLQRSPSINIRLHKLKKKKQHHIGNNVSNIIYENVIQDKIIDDGESTIGGECELPSIDLNELSPAINCDKQEKPSFLSVHWYFFMAQRDVADADKRYLEEAKSYVVKNNELTKLQNSARRNDDSRVKSLKDAVMEKRANVYRAHNDYIFKIREYNLIDKEHAQKVRSLINYHEESQFFINKSWPTLLEAMTNHLSYKHDESTAAMGTLRRMITSLDPRHFYDEICKNHSNIAPLTTNSLVFNELLLQTSGLTKLKLNQFICNSSIKQELKQKIHSLTLSINEPIPKIVDFTRDKQNSYEGRKDLFEQRQSIDYTRVRKRFEEQLRDELKSTLRNVGYGSDDESNGDSDEDLTDRIEDQLYFHGVMPRSQTISKLIEKGDYLVRINEQAKFVLSIVWRDQGNRQALKDGHFLIHERNHMFLFQSQAHAKPSIPELISFYKRQKLELREDGTRLIRPIARPDYIVNNDDVRTLDTLGKGHFGNVVRGEYRGQFVAVKILHASSTGQSPQSRNNFINEALLLQQYKHKNIVKFLGIAAIRDPLMIIMELIEQGSLNNYLKDNDLRVSQLILMCYDIAKGMAYLEKRHVIHRDLAARNCLVDKKNRVKVADFGLSRCLQSDEEYFCQIKEIPIRWWAVEVFLNAPYTSKSDVWSYGVTIWEVFSKAGTPYENIILNHLVIDAVKRGERLKQPDKCPPKIFSIMASCWTDDPKDRPSFEKLLELLKKEKPLF</sequence>
<dbReference type="OrthoDB" id="546826at2759"/>
<evidence type="ECO:0000256" key="2">
    <source>
        <dbReference type="ARBA" id="ARBA00011903"/>
    </source>
</evidence>
<keyword evidence="14" id="KW-0297">G-protein coupled receptor</keyword>
<evidence type="ECO:0000259" key="18">
    <source>
        <dbReference type="PROSITE" id="PS50262"/>
    </source>
</evidence>
<dbReference type="Pfam" id="PF00001">
    <property type="entry name" value="7tm_1"/>
    <property type="match status" value="1"/>
</dbReference>
<keyword evidence="8 15" id="KW-1133">Transmembrane helix</keyword>
<evidence type="ECO:0000256" key="5">
    <source>
        <dbReference type="ARBA" id="ARBA00022741"/>
    </source>
</evidence>
<dbReference type="PROSITE" id="PS00237">
    <property type="entry name" value="G_PROTEIN_RECEP_F1_1"/>
    <property type="match status" value="1"/>
</dbReference>
<dbReference type="PRINTS" id="PR00237">
    <property type="entry name" value="GPCRRHODOPSN"/>
</dbReference>
<evidence type="ECO:0000256" key="1">
    <source>
        <dbReference type="ARBA" id="ARBA00004308"/>
    </source>
</evidence>
<dbReference type="GO" id="GO:0004930">
    <property type="term" value="F:G protein-coupled receptor activity"/>
    <property type="evidence" value="ECO:0007669"/>
    <property type="project" value="UniProtKB-KW"/>
</dbReference>
<keyword evidence="6" id="KW-0418">Kinase</keyword>
<evidence type="ECO:0000256" key="12">
    <source>
        <dbReference type="PROSITE-ProRule" id="PRU00191"/>
    </source>
</evidence>
<evidence type="ECO:0000256" key="3">
    <source>
        <dbReference type="ARBA" id="ARBA00022679"/>
    </source>
</evidence>
<dbReference type="PROSITE" id="PS00107">
    <property type="entry name" value="PROTEIN_KINASE_ATP"/>
    <property type="match status" value="1"/>
</dbReference>
<dbReference type="InterPro" id="IPR027267">
    <property type="entry name" value="AH/BAR_dom_sf"/>
</dbReference>
<dbReference type="CDD" id="cd00192">
    <property type="entry name" value="PTKc"/>
    <property type="match status" value="1"/>
</dbReference>
<dbReference type="SUPFAM" id="SSF103657">
    <property type="entry name" value="BAR/IMD domain-like"/>
    <property type="match status" value="1"/>
</dbReference>
<dbReference type="SMART" id="SM00219">
    <property type="entry name" value="TyrKc"/>
    <property type="match status" value="1"/>
</dbReference>
<dbReference type="InterPro" id="IPR017452">
    <property type="entry name" value="GPCR_Rhodpsn_7TM"/>
</dbReference>
<evidence type="ECO:0000259" key="17">
    <source>
        <dbReference type="PROSITE" id="PS50011"/>
    </source>
</evidence>
<dbReference type="SUPFAM" id="SSF55550">
    <property type="entry name" value="SH2 domain"/>
    <property type="match status" value="1"/>
</dbReference>
<keyword evidence="5 13" id="KW-0547">Nucleotide-binding</keyword>
<dbReference type="EC" id="2.7.10.2" evidence="2"/>
<comment type="subcellular location">
    <subcellularLocation>
        <location evidence="1">Endomembrane system</location>
    </subcellularLocation>
</comment>
<dbReference type="AlphaFoldDB" id="A0A814ZBS1"/>
<gene>
    <name evidence="19" type="ORF">KQP761_LOCUS1791</name>
</gene>
<dbReference type="PROSITE" id="PS50262">
    <property type="entry name" value="G_PROTEIN_RECEP_F1_2"/>
    <property type="match status" value="1"/>
</dbReference>
<dbReference type="SUPFAM" id="SSF56112">
    <property type="entry name" value="Protein kinase-like (PK-like)"/>
    <property type="match status" value="1"/>
</dbReference>
<feature type="transmembrane region" description="Helical" evidence="15">
    <location>
        <begin position="236"/>
        <end position="258"/>
    </location>
</feature>
<evidence type="ECO:0000256" key="13">
    <source>
        <dbReference type="PROSITE-ProRule" id="PRU10141"/>
    </source>
</evidence>
<dbReference type="PROSITE" id="PS50001">
    <property type="entry name" value="SH2"/>
    <property type="match status" value="1"/>
</dbReference>
<feature type="domain" description="SH2" evidence="16">
    <location>
        <begin position="705"/>
        <end position="801"/>
    </location>
</feature>
<evidence type="ECO:0000313" key="20">
    <source>
        <dbReference type="Proteomes" id="UP000663834"/>
    </source>
</evidence>
<dbReference type="InterPro" id="IPR000719">
    <property type="entry name" value="Prot_kinase_dom"/>
</dbReference>
<feature type="domain" description="G-protein coupled receptors family 1 profile" evidence="18">
    <location>
        <begin position="25"/>
        <end position="295"/>
    </location>
</feature>
<dbReference type="Gene3D" id="1.20.1070.10">
    <property type="entry name" value="Rhodopsin 7-helix transmembrane proteins"/>
    <property type="match status" value="1"/>
</dbReference>
<name>A0A814ZBS1_9BILA</name>
<keyword evidence="7 13" id="KW-0067">ATP-binding</keyword>
<dbReference type="PANTHER" id="PTHR24418">
    <property type="entry name" value="TYROSINE-PROTEIN KINASE"/>
    <property type="match status" value="1"/>
</dbReference>
<evidence type="ECO:0000256" key="11">
    <source>
        <dbReference type="ARBA" id="ARBA00051245"/>
    </source>
</evidence>
<accession>A0A814ZBS1</accession>
<dbReference type="PRINTS" id="PR00109">
    <property type="entry name" value="TYRKINASE"/>
</dbReference>
<keyword evidence="12" id="KW-0727">SH2 domain</keyword>
<dbReference type="GO" id="GO:0050793">
    <property type="term" value="P:regulation of developmental process"/>
    <property type="evidence" value="ECO:0007669"/>
    <property type="project" value="UniProtKB-ARBA"/>
</dbReference>
<dbReference type="GO" id="GO:0030182">
    <property type="term" value="P:neuron differentiation"/>
    <property type="evidence" value="ECO:0007669"/>
    <property type="project" value="UniProtKB-ARBA"/>
</dbReference>
<dbReference type="EMBL" id="CAJNOW010000119">
    <property type="protein sequence ID" value="CAF1240903.1"/>
    <property type="molecule type" value="Genomic_DNA"/>
</dbReference>
<dbReference type="InterPro" id="IPR050198">
    <property type="entry name" value="Non-receptor_tyrosine_kinases"/>
</dbReference>
<dbReference type="FunFam" id="1.10.510.10:FF:001512">
    <property type="entry name" value="Receptor tyrosine-protein kinase erbB-2"/>
    <property type="match status" value="1"/>
</dbReference>
<dbReference type="GO" id="GO:0012505">
    <property type="term" value="C:endomembrane system"/>
    <property type="evidence" value="ECO:0007669"/>
    <property type="project" value="UniProtKB-SubCell"/>
</dbReference>
<keyword evidence="14" id="KW-0675">Receptor</keyword>
<organism evidence="19 20">
    <name type="scientific">Rotaria magnacalcarata</name>
    <dbReference type="NCBI Taxonomy" id="392030"/>
    <lineage>
        <taxon>Eukaryota</taxon>
        <taxon>Metazoa</taxon>
        <taxon>Spiralia</taxon>
        <taxon>Gnathifera</taxon>
        <taxon>Rotifera</taxon>
        <taxon>Eurotatoria</taxon>
        <taxon>Bdelloidea</taxon>
        <taxon>Philodinida</taxon>
        <taxon>Philodinidae</taxon>
        <taxon>Rotaria</taxon>
    </lineage>
</organism>
<feature type="transmembrane region" description="Helical" evidence="15">
    <location>
        <begin position="46"/>
        <end position="66"/>
    </location>
</feature>
<dbReference type="InterPro" id="IPR036860">
    <property type="entry name" value="SH2_dom_sf"/>
</dbReference>
<feature type="binding site" evidence="13">
    <location>
        <position position="840"/>
    </location>
    <ligand>
        <name>ATP</name>
        <dbReference type="ChEBI" id="CHEBI:30616"/>
    </ligand>
</feature>
<feature type="transmembrane region" description="Helical" evidence="15">
    <location>
        <begin position="189"/>
        <end position="215"/>
    </location>
</feature>
<dbReference type="InterPro" id="IPR011009">
    <property type="entry name" value="Kinase-like_dom_sf"/>
</dbReference>
<dbReference type="GO" id="GO:0005524">
    <property type="term" value="F:ATP binding"/>
    <property type="evidence" value="ECO:0007669"/>
    <property type="project" value="UniProtKB-UniRule"/>
</dbReference>
<comment type="catalytic activity">
    <reaction evidence="11">
        <text>L-tyrosyl-[protein] + ATP = O-phospho-L-tyrosyl-[protein] + ADP + H(+)</text>
        <dbReference type="Rhea" id="RHEA:10596"/>
        <dbReference type="Rhea" id="RHEA-COMP:10136"/>
        <dbReference type="Rhea" id="RHEA-COMP:20101"/>
        <dbReference type="ChEBI" id="CHEBI:15378"/>
        <dbReference type="ChEBI" id="CHEBI:30616"/>
        <dbReference type="ChEBI" id="CHEBI:46858"/>
        <dbReference type="ChEBI" id="CHEBI:61978"/>
        <dbReference type="ChEBI" id="CHEBI:456216"/>
        <dbReference type="EC" id="2.7.10.2"/>
    </reaction>
</comment>
<dbReference type="InterPro" id="IPR008266">
    <property type="entry name" value="Tyr_kinase_AS"/>
</dbReference>
<feature type="transmembrane region" description="Helical" evidence="15">
    <location>
        <begin position="13"/>
        <end position="34"/>
    </location>
</feature>
<dbReference type="InterPro" id="IPR001245">
    <property type="entry name" value="Ser-Thr/Tyr_kinase_cat_dom"/>
</dbReference>
<dbReference type="PROSITE" id="PS50011">
    <property type="entry name" value="PROTEIN_KINASE_DOM"/>
    <property type="match status" value="1"/>
</dbReference>
<dbReference type="PROSITE" id="PS00109">
    <property type="entry name" value="PROTEIN_KINASE_TYR"/>
    <property type="match status" value="1"/>
</dbReference>
<evidence type="ECO:0000256" key="4">
    <source>
        <dbReference type="ARBA" id="ARBA00022692"/>
    </source>
</evidence>
<evidence type="ECO:0000256" key="15">
    <source>
        <dbReference type="SAM" id="Phobius"/>
    </source>
</evidence>
<dbReference type="Gene3D" id="3.30.505.10">
    <property type="entry name" value="SH2 domain"/>
    <property type="match status" value="1"/>
</dbReference>
<evidence type="ECO:0000256" key="6">
    <source>
        <dbReference type="ARBA" id="ARBA00022777"/>
    </source>
</evidence>
<dbReference type="InterPro" id="IPR020635">
    <property type="entry name" value="Tyr_kinase_cat_dom"/>
</dbReference>
<dbReference type="SUPFAM" id="SSF81321">
    <property type="entry name" value="Family A G protein-coupled receptor-like"/>
    <property type="match status" value="1"/>
</dbReference>
<comment type="caution">
    <text evidence="19">The sequence shown here is derived from an EMBL/GenBank/DDBJ whole genome shotgun (WGS) entry which is preliminary data.</text>
</comment>
<keyword evidence="10" id="KW-0829">Tyrosine-protein kinase</keyword>
<dbReference type="InterPro" id="IPR000980">
    <property type="entry name" value="SH2"/>
</dbReference>
<dbReference type="GO" id="GO:0048468">
    <property type="term" value="P:cell development"/>
    <property type="evidence" value="ECO:0007669"/>
    <property type="project" value="UniProtKB-ARBA"/>
</dbReference>
<dbReference type="Gene3D" id="1.10.510.10">
    <property type="entry name" value="Transferase(Phosphotransferase) domain 1"/>
    <property type="match status" value="1"/>
</dbReference>
<comment type="similarity">
    <text evidence="14">Belongs to the G-protein coupled receptor 1 family.</text>
</comment>
<keyword evidence="14" id="KW-0807">Transducer</keyword>
<evidence type="ECO:0000313" key="19">
    <source>
        <dbReference type="EMBL" id="CAF1240903.1"/>
    </source>
</evidence>
<keyword evidence="3" id="KW-0808">Transferase</keyword>
<reference evidence="19" key="1">
    <citation type="submission" date="2021-02" db="EMBL/GenBank/DDBJ databases">
        <authorList>
            <person name="Nowell W R."/>
        </authorList>
    </citation>
    <scope>NUCLEOTIDE SEQUENCE</scope>
</reference>
<keyword evidence="9 15" id="KW-0472">Membrane</keyword>
<evidence type="ECO:0000259" key="16">
    <source>
        <dbReference type="PROSITE" id="PS50001"/>
    </source>
</evidence>
<dbReference type="Pfam" id="PF07714">
    <property type="entry name" value="PK_Tyr_Ser-Thr"/>
    <property type="match status" value="1"/>
</dbReference>